<dbReference type="AlphaFoldDB" id="D0NLG3"/>
<name>D0NLG3_PHYIT</name>
<dbReference type="GeneID" id="9462406"/>
<dbReference type="EMBL" id="DS028145">
    <property type="protein sequence ID" value="EEY60510.1"/>
    <property type="molecule type" value="Genomic_DNA"/>
</dbReference>
<keyword evidence="2" id="KW-1185">Reference proteome</keyword>
<protein>
    <submittedName>
        <fullName evidence="1">Uncharacterized protein</fullName>
    </submittedName>
</protein>
<dbReference type="InParanoid" id="D0NLG3"/>
<reference evidence="2" key="1">
    <citation type="journal article" date="2009" name="Nature">
        <title>Genome sequence and analysis of the Irish potato famine pathogen Phytophthora infestans.</title>
        <authorList>
            <consortium name="The Broad Institute Genome Sequencing Platform"/>
            <person name="Haas B.J."/>
            <person name="Kamoun S."/>
            <person name="Zody M.C."/>
            <person name="Jiang R.H."/>
            <person name="Handsaker R.E."/>
            <person name="Cano L.M."/>
            <person name="Grabherr M."/>
            <person name="Kodira C.D."/>
            <person name="Raffaele S."/>
            <person name="Torto-Alalibo T."/>
            <person name="Bozkurt T.O."/>
            <person name="Ah-Fong A.M."/>
            <person name="Alvarado L."/>
            <person name="Anderson V.L."/>
            <person name="Armstrong M.R."/>
            <person name="Avrova A."/>
            <person name="Baxter L."/>
            <person name="Beynon J."/>
            <person name="Boevink P.C."/>
            <person name="Bollmann S.R."/>
            <person name="Bos J.I."/>
            <person name="Bulone V."/>
            <person name="Cai G."/>
            <person name="Cakir C."/>
            <person name="Carrington J.C."/>
            <person name="Chawner M."/>
            <person name="Conti L."/>
            <person name="Costanzo S."/>
            <person name="Ewan R."/>
            <person name="Fahlgren N."/>
            <person name="Fischbach M.A."/>
            <person name="Fugelstad J."/>
            <person name="Gilroy E.M."/>
            <person name="Gnerre S."/>
            <person name="Green P.J."/>
            <person name="Grenville-Briggs L.J."/>
            <person name="Griffith J."/>
            <person name="Grunwald N.J."/>
            <person name="Horn K."/>
            <person name="Horner N.R."/>
            <person name="Hu C.H."/>
            <person name="Huitema E."/>
            <person name="Jeong D.H."/>
            <person name="Jones A.M."/>
            <person name="Jones J.D."/>
            <person name="Jones R.W."/>
            <person name="Karlsson E.K."/>
            <person name="Kunjeti S.G."/>
            <person name="Lamour K."/>
            <person name="Liu Z."/>
            <person name="Ma L."/>
            <person name="Maclean D."/>
            <person name="Chibucos M.C."/>
            <person name="McDonald H."/>
            <person name="McWalters J."/>
            <person name="Meijer H.J."/>
            <person name="Morgan W."/>
            <person name="Morris P.F."/>
            <person name="Munro C.A."/>
            <person name="O'Neill K."/>
            <person name="Ospina-Giraldo M."/>
            <person name="Pinzon A."/>
            <person name="Pritchard L."/>
            <person name="Ramsahoye B."/>
            <person name="Ren Q."/>
            <person name="Restrepo S."/>
            <person name="Roy S."/>
            <person name="Sadanandom A."/>
            <person name="Savidor A."/>
            <person name="Schornack S."/>
            <person name="Schwartz D.C."/>
            <person name="Schumann U.D."/>
            <person name="Schwessinger B."/>
            <person name="Seyer L."/>
            <person name="Sharpe T."/>
            <person name="Silvar C."/>
            <person name="Song J."/>
            <person name="Studholme D.J."/>
            <person name="Sykes S."/>
            <person name="Thines M."/>
            <person name="van de Vondervoort P.J."/>
            <person name="Phuntumart V."/>
            <person name="Wawra S."/>
            <person name="Weide R."/>
            <person name="Win J."/>
            <person name="Young C."/>
            <person name="Zhou S."/>
            <person name="Fry W."/>
            <person name="Meyers B.C."/>
            <person name="van West P."/>
            <person name="Ristaino J."/>
            <person name="Govers F."/>
            <person name="Birch P.R."/>
            <person name="Whisson S.C."/>
            <person name="Judelson H.S."/>
            <person name="Nusbaum C."/>
        </authorList>
    </citation>
    <scope>NUCLEOTIDE SEQUENCE [LARGE SCALE GENOMIC DNA]</scope>
    <source>
        <strain evidence="2">T30-4</strain>
    </source>
</reference>
<organism evidence="1 2">
    <name type="scientific">Phytophthora infestans (strain T30-4)</name>
    <name type="common">Potato late blight agent</name>
    <dbReference type="NCBI Taxonomy" id="403677"/>
    <lineage>
        <taxon>Eukaryota</taxon>
        <taxon>Sar</taxon>
        <taxon>Stramenopiles</taxon>
        <taxon>Oomycota</taxon>
        <taxon>Peronosporomycetes</taxon>
        <taxon>Peronosporales</taxon>
        <taxon>Peronosporaceae</taxon>
        <taxon>Phytophthora</taxon>
    </lineage>
</organism>
<evidence type="ECO:0000313" key="1">
    <source>
        <dbReference type="EMBL" id="EEY60510.1"/>
    </source>
</evidence>
<dbReference type="KEGG" id="pif:PITG_13217"/>
<gene>
    <name evidence="1" type="ORF">PITG_13217</name>
</gene>
<dbReference type="Proteomes" id="UP000006643">
    <property type="component" value="Unassembled WGS sequence"/>
</dbReference>
<proteinExistence type="predicted"/>
<dbReference type="RefSeq" id="XP_002899883.1">
    <property type="nucleotide sequence ID" value="XM_002899837.1"/>
</dbReference>
<dbReference type="HOGENOM" id="CLU_084067_0_0_1"/>
<evidence type="ECO:0000313" key="2">
    <source>
        <dbReference type="Proteomes" id="UP000006643"/>
    </source>
</evidence>
<sequence>MCESFVKLDSTNLVRDGYNSSWKYSFAGSAADFKDITCAIQLELPTAGTTCMISIALPDGINTNTDINRSIQTALVNAGAYLVDALGNNVFYIQLTENSVIGFTAGTCDLIKNEYEASGEILSAFDRGDAAVGGLISYKPSQCFWMNCYNGSRSSITMTIYIQNDLRVKFRDSSFSVKLLLRAKK</sequence>
<dbReference type="VEuPathDB" id="FungiDB:PITG_13217"/>
<accession>D0NLG3</accession>